<dbReference type="Pfam" id="PF13481">
    <property type="entry name" value="AAA_25"/>
    <property type="match status" value="1"/>
</dbReference>
<dbReference type="RefSeq" id="WP_198681718.1">
    <property type="nucleotide sequence ID" value="NZ_SHKR01000012.1"/>
</dbReference>
<dbReference type="AlphaFoldDB" id="A0A4Q7X0M8"/>
<dbReference type="InterPro" id="IPR027417">
    <property type="entry name" value="P-loop_NTPase"/>
</dbReference>
<reference evidence="1 2" key="1">
    <citation type="journal article" date="2015" name="Stand. Genomic Sci.">
        <title>Genomic Encyclopedia of Bacterial and Archaeal Type Strains, Phase III: the genomes of soil and plant-associated and newly described type strains.</title>
        <authorList>
            <person name="Whitman W.B."/>
            <person name="Woyke T."/>
            <person name="Klenk H.P."/>
            <person name="Zhou Y."/>
            <person name="Lilburn T.G."/>
            <person name="Beck B.J."/>
            <person name="De Vos P."/>
            <person name="Vandamme P."/>
            <person name="Eisen J.A."/>
            <person name="Garrity G."/>
            <person name="Hugenholtz P."/>
            <person name="Kyrpides N.C."/>
        </authorList>
    </citation>
    <scope>NUCLEOTIDE SEQUENCE [LARGE SCALE GENOMIC DNA]</scope>
    <source>
        <strain evidence="1 2">VKM Ac-2540</strain>
    </source>
</reference>
<accession>A0A4Q7X0M8</accession>
<organism evidence="1 2">
    <name type="scientific">Kribbella rubisoli</name>
    <dbReference type="NCBI Taxonomy" id="3075929"/>
    <lineage>
        <taxon>Bacteria</taxon>
        <taxon>Bacillati</taxon>
        <taxon>Actinomycetota</taxon>
        <taxon>Actinomycetes</taxon>
        <taxon>Propionibacteriales</taxon>
        <taxon>Kribbellaceae</taxon>
        <taxon>Kribbella</taxon>
    </lineage>
</organism>
<dbReference type="Proteomes" id="UP000292027">
    <property type="component" value="Unassembled WGS sequence"/>
</dbReference>
<protein>
    <submittedName>
        <fullName evidence="1">AAA domain-containing protein</fullName>
    </submittedName>
</protein>
<sequence length="353" mass="38580">MNSHAASESDDTPVLTRSWRPVDLGSVLDGSWEPPIPTVGQRTDGRGLFYLGKCHTVVSETEGGKTWFALAATKDEISSGNHVVYIDFEDDESTAVRRLLALGVDRDPMLKQLHYLRPTDQLGAGVHRDDLMMLLAIHTPTLVVLDGITEAMVLHGMNPLDNADVARFGRMLPRRIADRGPAVVSLDHVVKDKDGRGRYALGGVHKLNALDGVGFILENRQAFGIGLTGRSTVKISKDRPGQLRHHALPSSGGLHWYADLVLDSRSDHSATIAIEPPGDTQPRSDWRPTVLMQRISDLLQEKGPLAQRAILTAATGNRTKLKEALDFLIVDGFVADQTPHALIRPFAPAQESK</sequence>
<dbReference type="SUPFAM" id="SSF52540">
    <property type="entry name" value="P-loop containing nucleoside triphosphate hydrolases"/>
    <property type="match status" value="1"/>
</dbReference>
<evidence type="ECO:0000313" key="2">
    <source>
        <dbReference type="Proteomes" id="UP000292027"/>
    </source>
</evidence>
<dbReference type="EMBL" id="SHKR01000012">
    <property type="protein sequence ID" value="RZU16432.1"/>
    <property type="molecule type" value="Genomic_DNA"/>
</dbReference>
<gene>
    <name evidence="1" type="ORF">EV645_3997</name>
</gene>
<keyword evidence="2" id="KW-1185">Reference proteome</keyword>
<proteinExistence type="predicted"/>
<name>A0A4Q7X0M8_9ACTN</name>
<dbReference type="Gene3D" id="3.40.50.300">
    <property type="entry name" value="P-loop containing nucleotide triphosphate hydrolases"/>
    <property type="match status" value="1"/>
</dbReference>
<comment type="caution">
    <text evidence="1">The sequence shown here is derived from an EMBL/GenBank/DDBJ whole genome shotgun (WGS) entry which is preliminary data.</text>
</comment>
<evidence type="ECO:0000313" key="1">
    <source>
        <dbReference type="EMBL" id="RZU16432.1"/>
    </source>
</evidence>